<feature type="region of interest" description="Disordered" evidence="10">
    <location>
        <begin position="168"/>
        <end position="204"/>
    </location>
</feature>
<dbReference type="GO" id="GO:0071036">
    <property type="term" value="P:nuclear polyadenylation-dependent snoRNA catabolic process"/>
    <property type="evidence" value="ECO:0007669"/>
    <property type="project" value="TreeGrafter"/>
</dbReference>
<evidence type="ECO:0000256" key="2">
    <source>
        <dbReference type="ARBA" id="ARBA00022723"/>
    </source>
</evidence>
<dbReference type="OrthoDB" id="7608935at2759"/>
<dbReference type="Pfam" id="PF14392">
    <property type="entry name" value="zf-CCHC_4"/>
    <property type="match status" value="3"/>
</dbReference>
<evidence type="ECO:0000256" key="1">
    <source>
        <dbReference type="ARBA" id="ARBA00004123"/>
    </source>
</evidence>
<feature type="region of interest" description="Disordered" evidence="10">
    <location>
        <begin position="518"/>
        <end position="559"/>
    </location>
</feature>
<feature type="compositionally biased region" description="Acidic residues" evidence="10">
    <location>
        <begin position="1"/>
        <end position="17"/>
    </location>
</feature>
<gene>
    <name evidence="12" type="ORF">HOLleu_37263</name>
</gene>
<evidence type="ECO:0000256" key="10">
    <source>
        <dbReference type="SAM" id="MobiDB-lite"/>
    </source>
</evidence>
<dbReference type="PANTHER" id="PTHR46543">
    <property type="entry name" value="ZINC FINGER CCHC DOMAIN-CONTAINING PROTEIN 7"/>
    <property type="match status" value="1"/>
</dbReference>
<feature type="compositionally biased region" description="Acidic residues" evidence="10">
    <location>
        <begin position="182"/>
        <end position="197"/>
    </location>
</feature>
<dbReference type="GO" id="GO:0071031">
    <property type="term" value="P:nuclear mRNA surveillance of mRNA 3'-end processing"/>
    <property type="evidence" value="ECO:0007669"/>
    <property type="project" value="TreeGrafter"/>
</dbReference>
<comment type="caution">
    <text evidence="12">The sequence shown here is derived from an EMBL/GenBank/DDBJ whole genome shotgun (WGS) entry which is preliminary data.</text>
</comment>
<sequence length="619" mass="71502">MYSEDEDSRWDEVDSEEEERREAEEELYHQIYHKYQGNEHLQDCLVMKENARYQNGLDISKSEEIWKKKTIGGTSIDYMKLWLNVQRCGKEEDLVSKISKVGDKVKSTHVADSEIIISDSDSNTDSSLDDLSVKKPVRTYGKVTISRPTKIPSLPLKGRNRETRKVLKGYSHGNSHQGTSTVDEELEGIQGSEDEESKDSLNTMESRKGGANVFKYKSSSRILGSACQNKLEEKPAKKRSSVVLEGGEENWPSHISKRYFAQDRLEDSYIKCYNCFMLGHTARECPEPQAVPTCPLCGVKGHTSYACPKQLCFNCDLAGHQSKMCPFTYQSPHYQCSRCTMYGHMEKKCPDNWRQYHLTTEDGELITAEKPILKAERMFCYNCGLKGHLGHMCEKPRMIVRKGEMITLPTMPIVCLYKRETMRKKKRKNAVISGWIRKLESNGNILKFRCVTKVHSRVIVYNYHEQTMAKLNEKMGKHIIFTEDDADLAKKVSHRKRQKKKKLNGKMGKQFMFTEDVDTDRKGGRRALPQSSSCDANCGKKNQRKSKRKKKNKFRQKECPVTEVEPFTMTLRERKNKNKRRKIDTTAGHEQDCLQVTVKNRRFQVRCTKQSGCHEKRET</sequence>
<evidence type="ECO:0000256" key="7">
    <source>
        <dbReference type="ARBA" id="ARBA00041190"/>
    </source>
</evidence>
<keyword evidence="13" id="KW-1185">Reference proteome</keyword>
<dbReference type="GO" id="GO:0003723">
    <property type="term" value="F:RNA binding"/>
    <property type="evidence" value="ECO:0007669"/>
    <property type="project" value="TreeGrafter"/>
</dbReference>
<organism evidence="12 13">
    <name type="scientific">Holothuria leucospilota</name>
    <name type="common">Black long sea cucumber</name>
    <name type="synonym">Mertensiothuria leucospilota</name>
    <dbReference type="NCBI Taxonomy" id="206669"/>
    <lineage>
        <taxon>Eukaryota</taxon>
        <taxon>Metazoa</taxon>
        <taxon>Echinodermata</taxon>
        <taxon>Eleutherozoa</taxon>
        <taxon>Echinozoa</taxon>
        <taxon>Holothuroidea</taxon>
        <taxon>Aspidochirotacea</taxon>
        <taxon>Aspidochirotida</taxon>
        <taxon>Holothuriidae</taxon>
        <taxon>Holothuria</taxon>
    </lineage>
</organism>
<dbReference type="GO" id="GO:0031499">
    <property type="term" value="C:TRAMP complex"/>
    <property type="evidence" value="ECO:0007669"/>
    <property type="project" value="TreeGrafter"/>
</dbReference>
<dbReference type="GO" id="GO:0071039">
    <property type="term" value="P:nuclear polyadenylation-dependent CUT catabolic process"/>
    <property type="evidence" value="ECO:0007669"/>
    <property type="project" value="TreeGrafter"/>
</dbReference>
<evidence type="ECO:0000313" key="13">
    <source>
        <dbReference type="Proteomes" id="UP001152320"/>
    </source>
</evidence>
<dbReference type="SMART" id="SM00343">
    <property type="entry name" value="ZnF_C2HC"/>
    <property type="match status" value="5"/>
</dbReference>
<evidence type="ECO:0000256" key="3">
    <source>
        <dbReference type="ARBA" id="ARBA00022737"/>
    </source>
</evidence>
<comment type="subcellular location">
    <subcellularLocation>
        <location evidence="1">Nucleus</location>
    </subcellularLocation>
</comment>
<keyword evidence="3" id="KW-0677">Repeat</keyword>
<reference evidence="12" key="1">
    <citation type="submission" date="2021-10" db="EMBL/GenBank/DDBJ databases">
        <title>Tropical sea cucumber genome reveals ecological adaptation and Cuvierian tubules defense mechanism.</title>
        <authorList>
            <person name="Chen T."/>
        </authorList>
    </citation>
    <scope>NUCLEOTIDE SEQUENCE</scope>
    <source>
        <strain evidence="12">Nanhai2018</strain>
        <tissue evidence="12">Muscle</tissue>
    </source>
</reference>
<dbReference type="EMBL" id="JAIZAY010000020">
    <property type="protein sequence ID" value="KAJ8022383.1"/>
    <property type="molecule type" value="Genomic_DNA"/>
</dbReference>
<evidence type="ECO:0000256" key="5">
    <source>
        <dbReference type="ARBA" id="ARBA00022833"/>
    </source>
</evidence>
<evidence type="ECO:0000259" key="11">
    <source>
        <dbReference type="PROSITE" id="PS50158"/>
    </source>
</evidence>
<accession>A0A9Q1BED9</accession>
<feature type="domain" description="CCHC-type" evidence="11">
    <location>
        <begin position="312"/>
        <end position="326"/>
    </location>
</feature>
<dbReference type="Pfam" id="PF00098">
    <property type="entry name" value="zf-CCHC"/>
    <property type="match status" value="1"/>
</dbReference>
<dbReference type="InterPro" id="IPR025836">
    <property type="entry name" value="Zn_knuckle_CX2CX4HX4C"/>
</dbReference>
<keyword evidence="5" id="KW-0862">Zinc</keyword>
<dbReference type="GO" id="GO:0008270">
    <property type="term" value="F:zinc ion binding"/>
    <property type="evidence" value="ECO:0007669"/>
    <property type="project" value="UniProtKB-KW"/>
</dbReference>
<evidence type="ECO:0000256" key="4">
    <source>
        <dbReference type="ARBA" id="ARBA00022771"/>
    </source>
</evidence>
<keyword evidence="6" id="KW-0539">Nucleus</keyword>
<dbReference type="SUPFAM" id="SSF57756">
    <property type="entry name" value="Retrovirus zinc finger-like domains"/>
    <property type="match status" value="2"/>
</dbReference>
<dbReference type="PANTHER" id="PTHR46543:SF1">
    <property type="entry name" value="ZINC FINGER CCHC DOMAIN-CONTAINING PROTEIN 7"/>
    <property type="match status" value="1"/>
</dbReference>
<dbReference type="InterPro" id="IPR001878">
    <property type="entry name" value="Znf_CCHC"/>
</dbReference>
<name>A0A9Q1BED9_HOLLE</name>
<keyword evidence="2" id="KW-0479">Metal-binding</keyword>
<evidence type="ECO:0000256" key="8">
    <source>
        <dbReference type="ARBA" id="ARBA00043023"/>
    </source>
</evidence>
<dbReference type="InterPro" id="IPR051644">
    <property type="entry name" value="TRAMP_AT-DNA-binding"/>
</dbReference>
<dbReference type="Gene3D" id="4.10.60.10">
    <property type="entry name" value="Zinc finger, CCHC-type"/>
    <property type="match status" value="2"/>
</dbReference>
<evidence type="ECO:0000256" key="9">
    <source>
        <dbReference type="PROSITE-ProRule" id="PRU00047"/>
    </source>
</evidence>
<evidence type="ECO:0000256" key="6">
    <source>
        <dbReference type="ARBA" id="ARBA00023242"/>
    </source>
</evidence>
<dbReference type="GO" id="GO:0071035">
    <property type="term" value="P:nuclear polyadenylation-dependent rRNA catabolic process"/>
    <property type="evidence" value="ECO:0007669"/>
    <property type="project" value="TreeGrafter"/>
</dbReference>
<dbReference type="AlphaFoldDB" id="A0A9Q1BED9"/>
<dbReference type="InterPro" id="IPR036875">
    <property type="entry name" value="Znf_CCHC_sf"/>
</dbReference>
<feature type="domain" description="CCHC-type" evidence="11">
    <location>
        <begin position="380"/>
        <end position="395"/>
    </location>
</feature>
<dbReference type="Proteomes" id="UP001152320">
    <property type="component" value="Chromosome 20"/>
</dbReference>
<evidence type="ECO:0000313" key="12">
    <source>
        <dbReference type="EMBL" id="KAJ8022383.1"/>
    </source>
</evidence>
<protein>
    <recommendedName>
        <fullName evidence="7">Zinc finger CCHC domain-containing protein 7</fullName>
    </recommendedName>
    <alternativeName>
        <fullName evidence="8">TRAMP-like complex RNA-binding factor ZCCHC7</fullName>
    </alternativeName>
</protein>
<dbReference type="PROSITE" id="PS50158">
    <property type="entry name" value="ZF_CCHC"/>
    <property type="match status" value="3"/>
</dbReference>
<dbReference type="GO" id="GO:0071038">
    <property type="term" value="P:TRAMP-dependent tRNA surveillance pathway"/>
    <property type="evidence" value="ECO:0007669"/>
    <property type="project" value="TreeGrafter"/>
</dbReference>
<feature type="compositionally biased region" description="Polar residues" evidence="10">
    <location>
        <begin position="172"/>
        <end position="181"/>
    </location>
</feature>
<feature type="compositionally biased region" description="Basic residues" evidence="10">
    <location>
        <begin position="541"/>
        <end position="554"/>
    </location>
</feature>
<keyword evidence="4 9" id="KW-0863">Zinc-finger</keyword>
<proteinExistence type="predicted"/>
<feature type="region of interest" description="Disordered" evidence="10">
    <location>
        <begin position="1"/>
        <end position="24"/>
    </location>
</feature>
<dbReference type="GO" id="GO:0071037">
    <property type="term" value="P:nuclear polyadenylation-dependent snRNA catabolic process"/>
    <property type="evidence" value="ECO:0007669"/>
    <property type="project" value="TreeGrafter"/>
</dbReference>
<feature type="domain" description="CCHC-type" evidence="11">
    <location>
        <begin position="271"/>
        <end position="287"/>
    </location>
</feature>